<organism evidence="2 3">
    <name type="scientific">Blepharisma stoltei</name>
    <dbReference type="NCBI Taxonomy" id="1481888"/>
    <lineage>
        <taxon>Eukaryota</taxon>
        <taxon>Sar</taxon>
        <taxon>Alveolata</taxon>
        <taxon>Ciliophora</taxon>
        <taxon>Postciliodesmatophora</taxon>
        <taxon>Heterotrichea</taxon>
        <taxon>Heterotrichida</taxon>
        <taxon>Blepharismidae</taxon>
        <taxon>Blepharisma</taxon>
    </lineage>
</organism>
<accession>A0AAU9JUG9</accession>
<protein>
    <recommendedName>
        <fullName evidence="1">DDE-1 domain-containing protein</fullName>
    </recommendedName>
</protein>
<dbReference type="Proteomes" id="UP001162131">
    <property type="component" value="Unassembled WGS sequence"/>
</dbReference>
<gene>
    <name evidence="2" type="ORF">BSTOLATCC_MIC52507</name>
</gene>
<feature type="domain" description="DDE-1" evidence="1">
    <location>
        <begin position="48"/>
        <end position="220"/>
    </location>
</feature>
<evidence type="ECO:0000259" key="1">
    <source>
        <dbReference type="Pfam" id="PF03184"/>
    </source>
</evidence>
<comment type="caution">
    <text evidence="2">The sequence shown here is derived from an EMBL/GenBank/DDBJ whole genome shotgun (WGS) entry which is preliminary data.</text>
</comment>
<dbReference type="Pfam" id="PF03184">
    <property type="entry name" value="DDE_1"/>
    <property type="match status" value="1"/>
</dbReference>
<reference evidence="2" key="1">
    <citation type="submission" date="2021-09" db="EMBL/GenBank/DDBJ databases">
        <authorList>
            <consortium name="AG Swart"/>
            <person name="Singh M."/>
            <person name="Singh A."/>
            <person name="Seah K."/>
            <person name="Emmerich C."/>
        </authorList>
    </citation>
    <scope>NUCLEOTIDE SEQUENCE</scope>
    <source>
        <strain evidence="2">ATCC30299</strain>
    </source>
</reference>
<sequence length="249" mass="28736">MPLLDIYPSSTIYNFDETRFNWDVCSKYTYDFKGAQRVVGIQSAKAKHSITVMLLIRADGKKFPALLIFQEKTGKIPFRLYEHLTIPNNIVVKANRTGYITDDMISDYLRTVLTKERQLIIMDQATSHKTDRIVQALSDLQAQSIIIPGGCTKHVQPLDVIVIANFKRKTTQFRVEYETEEVERRSQRSGNIKALDRQQMINLASKAWEEVHPDIIITGFQLTGSYGVDHPKFLRHRSMLKRVNYLKNS</sequence>
<keyword evidence="3" id="KW-1185">Reference proteome</keyword>
<dbReference type="EMBL" id="CAJZBQ010000052">
    <property type="protein sequence ID" value="CAG9330888.1"/>
    <property type="molecule type" value="Genomic_DNA"/>
</dbReference>
<evidence type="ECO:0000313" key="3">
    <source>
        <dbReference type="Proteomes" id="UP001162131"/>
    </source>
</evidence>
<proteinExistence type="predicted"/>
<dbReference type="InterPro" id="IPR004875">
    <property type="entry name" value="DDE_SF_endonuclease_dom"/>
</dbReference>
<name>A0AAU9JUG9_9CILI</name>
<dbReference type="GO" id="GO:0003676">
    <property type="term" value="F:nucleic acid binding"/>
    <property type="evidence" value="ECO:0007669"/>
    <property type="project" value="InterPro"/>
</dbReference>
<evidence type="ECO:0000313" key="2">
    <source>
        <dbReference type="EMBL" id="CAG9330888.1"/>
    </source>
</evidence>
<dbReference type="AlphaFoldDB" id="A0AAU9JUG9"/>